<sequence>MKGCIRAICGPKFTPIGSVATLHVLASKGQKITWGQYMKVGMVITPPVLLVTLLALAAWLPLLGAQ</sequence>
<evidence type="ECO:0000256" key="5">
    <source>
        <dbReference type="ARBA" id="ARBA00023136"/>
    </source>
</evidence>
<evidence type="ECO:0008006" key="9">
    <source>
        <dbReference type="Google" id="ProtNLM"/>
    </source>
</evidence>
<feature type="transmembrane region" description="Helical" evidence="6">
    <location>
        <begin position="40"/>
        <end position="60"/>
    </location>
</feature>
<evidence type="ECO:0000313" key="7">
    <source>
        <dbReference type="EMBL" id="GJE68043.1"/>
    </source>
</evidence>
<dbReference type="Pfam" id="PF02040">
    <property type="entry name" value="ArsB"/>
    <property type="match status" value="1"/>
</dbReference>
<evidence type="ECO:0000256" key="6">
    <source>
        <dbReference type="SAM" id="Phobius"/>
    </source>
</evidence>
<keyword evidence="3 6" id="KW-0812">Transmembrane</keyword>
<comment type="caution">
    <text evidence="7">The sequence shown here is derived from an EMBL/GenBank/DDBJ whole genome shotgun (WGS) entry which is preliminary data.</text>
</comment>
<dbReference type="InterPro" id="IPR000802">
    <property type="entry name" value="Arsenical_pump_ArsB"/>
</dbReference>
<comment type="subcellular location">
    <subcellularLocation>
        <location evidence="1">Cell membrane</location>
        <topology evidence="1">Multi-pass membrane protein</topology>
    </subcellularLocation>
</comment>
<evidence type="ECO:0000256" key="1">
    <source>
        <dbReference type="ARBA" id="ARBA00004651"/>
    </source>
</evidence>
<accession>A0ABQ4ULZ3</accession>
<keyword evidence="2" id="KW-1003">Cell membrane</keyword>
<evidence type="ECO:0000313" key="8">
    <source>
        <dbReference type="Proteomes" id="UP001055039"/>
    </source>
</evidence>
<proteinExistence type="predicted"/>
<gene>
    <name evidence="7" type="ORF">LNAOJCKE_5279</name>
</gene>
<protein>
    <recommendedName>
        <fullName evidence="9">Arsenical pump membrane protein</fullName>
    </recommendedName>
</protein>
<evidence type="ECO:0000256" key="2">
    <source>
        <dbReference type="ARBA" id="ARBA00022475"/>
    </source>
</evidence>
<reference evidence="7" key="2">
    <citation type="submission" date="2021-08" db="EMBL/GenBank/DDBJ databases">
        <authorList>
            <person name="Tani A."/>
            <person name="Ola A."/>
            <person name="Ogura Y."/>
            <person name="Katsura K."/>
            <person name="Hayashi T."/>
        </authorList>
    </citation>
    <scope>NUCLEOTIDE SEQUENCE</scope>
    <source>
        <strain evidence="7">NBRC 15686</strain>
    </source>
</reference>
<dbReference type="Proteomes" id="UP001055039">
    <property type="component" value="Unassembled WGS sequence"/>
</dbReference>
<evidence type="ECO:0000256" key="3">
    <source>
        <dbReference type="ARBA" id="ARBA00022692"/>
    </source>
</evidence>
<name>A0ABQ4ULZ3_9HYPH</name>
<keyword evidence="4 6" id="KW-1133">Transmembrane helix</keyword>
<organism evidence="7 8">
    <name type="scientific">Methylorubrum aminovorans</name>
    <dbReference type="NCBI Taxonomy" id="269069"/>
    <lineage>
        <taxon>Bacteria</taxon>
        <taxon>Pseudomonadati</taxon>
        <taxon>Pseudomonadota</taxon>
        <taxon>Alphaproteobacteria</taxon>
        <taxon>Hyphomicrobiales</taxon>
        <taxon>Methylobacteriaceae</taxon>
        <taxon>Methylorubrum</taxon>
    </lineage>
</organism>
<evidence type="ECO:0000256" key="4">
    <source>
        <dbReference type="ARBA" id="ARBA00022989"/>
    </source>
</evidence>
<reference evidence="7" key="1">
    <citation type="journal article" date="2021" name="Front. Microbiol.">
        <title>Comprehensive Comparative Genomics and Phenotyping of Methylobacterium Species.</title>
        <authorList>
            <person name="Alessa O."/>
            <person name="Ogura Y."/>
            <person name="Fujitani Y."/>
            <person name="Takami H."/>
            <person name="Hayashi T."/>
            <person name="Sahin N."/>
            <person name="Tani A."/>
        </authorList>
    </citation>
    <scope>NUCLEOTIDE SEQUENCE</scope>
    <source>
        <strain evidence="7">NBRC 15686</strain>
    </source>
</reference>
<keyword evidence="5 6" id="KW-0472">Membrane</keyword>
<dbReference type="EMBL" id="BPRC01000041">
    <property type="protein sequence ID" value="GJE68043.1"/>
    <property type="molecule type" value="Genomic_DNA"/>
</dbReference>
<keyword evidence="8" id="KW-1185">Reference proteome</keyword>